<dbReference type="PROSITE" id="PS00518">
    <property type="entry name" value="ZF_RING_1"/>
    <property type="match status" value="1"/>
</dbReference>
<dbReference type="PANTHER" id="PTHR47094">
    <property type="entry name" value="ELFLESS, ISOFORM B"/>
    <property type="match status" value="1"/>
</dbReference>
<keyword evidence="1" id="KW-0479">Metal-binding</keyword>
<feature type="compositionally biased region" description="Low complexity" evidence="5">
    <location>
        <begin position="27"/>
        <end position="37"/>
    </location>
</feature>
<feature type="region of interest" description="Disordered" evidence="5">
    <location>
        <begin position="1"/>
        <end position="89"/>
    </location>
</feature>
<feature type="compositionally biased region" description="Polar residues" evidence="5">
    <location>
        <begin position="47"/>
        <end position="68"/>
    </location>
</feature>
<dbReference type="GO" id="GO:0032183">
    <property type="term" value="F:SUMO binding"/>
    <property type="evidence" value="ECO:0007669"/>
    <property type="project" value="TreeGrafter"/>
</dbReference>
<organism evidence="7 8">
    <name type="scientific">Echria macrotheca</name>
    <dbReference type="NCBI Taxonomy" id="438768"/>
    <lineage>
        <taxon>Eukaryota</taxon>
        <taxon>Fungi</taxon>
        <taxon>Dikarya</taxon>
        <taxon>Ascomycota</taxon>
        <taxon>Pezizomycotina</taxon>
        <taxon>Sordariomycetes</taxon>
        <taxon>Sordariomycetidae</taxon>
        <taxon>Sordariales</taxon>
        <taxon>Schizotheciaceae</taxon>
        <taxon>Echria</taxon>
    </lineage>
</organism>
<dbReference type="SMART" id="SM00184">
    <property type="entry name" value="RING"/>
    <property type="match status" value="1"/>
</dbReference>
<dbReference type="InterPro" id="IPR013083">
    <property type="entry name" value="Znf_RING/FYVE/PHD"/>
</dbReference>
<keyword evidence="2 4" id="KW-0863">Zinc-finger</keyword>
<gene>
    <name evidence="7" type="ORF">QBC47DRAFT_181024</name>
</gene>
<feature type="compositionally biased region" description="Basic and acidic residues" evidence="5">
    <location>
        <begin position="79"/>
        <end position="88"/>
    </location>
</feature>
<dbReference type="Pfam" id="PF13920">
    <property type="entry name" value="zf-C3HC4_3"/>
    <property type="match status" value="1"/>
</dbReference>
<keyword evidence="8" id="KW-1185">Reference proteome</keyword>
<dbReference type="InterPro" id="IPR049627">
    <property type="entry name" value="SLX8"/>
</dbReference>
<proteinExistence type="predicted"/>
<evidence type="ECO:0000256" key="1">
    <source>
        <dbReference type="ARBA" id="ARBA00022723"/>
    </source>
</evidence>
<sequence>MPASPPLTNAGEPRMPSRLHQNRRRPAASVSRSAIPSQIMDVDGLTFPTSSFSRPQNVASQSIPNSTSGGSGVARKRKRSEDPFKLEDSPGLYGETINLVDTDEVPAAKKLKKSADEIRLGAFQCVICMDDVTDLTVTHCGHVFCGECLHTALTMDQSKKICPICRQKIDPKPASGKFGVRARGFYDLKLKVAVRKTLGQPTG</sequence>
<dbReference type="InterPro" id="IPR017907">
    <property type="entry name" value="Znf_RING_CS"/>
</dbReference>
<dbReference type="PROSITE" id="PS50089">
    <property type="entry name" value="ZF_RING_2"/>
    <property type="match status" value="1"/>
</dbReference>
<keyword evidence="3" id="KW-0862">Zinc</keyword>
<comment type="caution">
    <text evidence="7">The sequence shown here is derived from an EMBL/GenBank/DDBJ whole genome shotgun (WGS) entry which is preliminary data.</text>
</comment>
<evidence type="ECO:0000256" key="5">
    <source>
        <dbReference type="SAM" id="MobiDB-lite"/>
    </source>
</evidence>
<dbReference type="GO" id="GO:0033768">
    <property type="term" value="C:SUMO-targeted ubiquitin ligase complex"/>
    <property type="evidence" value="ECO:0007669"/>
    <property type="project" value="TreeGrafter"/>
</dbReference>
<dbReference type="AlphaFoldDB" id="A0AAJ0BDQ4"/>
<evidence type="ECO:0000256" key="3">
    <source>
        <dbReference type="ARBA" id="ARBA00022833"/>
    </source>
</evidence>
<dbReference type="Gene3D" id="3.30.40.10">
    <property type="entry name" value="Zinc/RING finger domain, C3HC4 (zinc finger)"/>
    <property type="match status" value="1"/>
</dbReference>
<evidence type="ECO:0000313" key="7">
    <source>
        <dbReference type="EMBL" id="KAK1756137.1"/>
    </source>
</evidence>
<dbReference type="GO" id="GO:0008270">
    <property type="term" value="F:zinc ion binding"/>
    <property type="evidence" value="ECO:0007669"/>
    <property type="project" value="UniProtKB-KW"/>
</dbReference>
<dbReference type="GO" id="GO:0061630">
    <property type="term" value="F:ubiquitin protein ligase activity"/>
    <property type="evidence" value="ECO:0007669"/>
    <property type="project" value="InterPro"/>
</dbReference>
<dbReference type="EMBL" id="MU839832">
    <property type="protein sequence ID" value="KAK1756137.1"/>
    <property type="molecule type" value="Genomic_DNA"/>
</dbReference>
<dbReference type="InterPro" id="IPR001841">
    <property type="entry name" value="Znf_RING"/>
</dbReference>
<dbReference type="GO" id="GO:0140082">
    <property type="term" value="F:SUMO-ubiquitin ligase activity"/>
    <property type="evidence" value="ECO:0007669"/>
    <property type="project" value="TreeGrafter"/>
</dbReference>
<dbReference type="PANTHER" id="PTHR47094:SF1">
    <property type="entry name" value="RING-TYPE E3 UBIQUITIN TRANSFERASE"/>
    <property type="match status" value="1"/>
</dbReference>
<evidence type="ECO:0000259" key="6">
    <source>
        <dbReference type="PROSITE" id="PS50089"/>
    </source>
</evidence>
<dbReference type="Proteomes" id="UP001239445">
    <property type="component" value="Unassembled WGS sequence"/>
</dbReference>
<dbReference type="GO" id="GO:0006511">
    <property type="term" value="P:ubiquitin-dependent protein catabolic process"/>
    <property type="evidence" value="ECO:0007669"/>
    <property type="project" value="TreeGrafter"/>
</dbReference>
<evidence type="ECO:0000256" key="2">
    <source>
        <dbReference type="ARBA" id="ARBA00022771"/>
    </source>
</evidence>
<evidence type="ECO:0000313" key="8">
    <source>
        <dbReference type="Proteomes" id="UP001239445"/>
    </source>
</evidence>
<reference evidence="7" key="1">
    <citation type="submission" date="2023-06" db="EMBL/GenBank/DDBJ databases">
        <title>Genome-scale phylogeny and comparative genomics of the fungal order Sordariales.</title>
        <authorList>
            <consortium name="Lawrence Berkeley National Laboratory"/>
            <person name="Hensen N."/>
            <person name="Bonometti L."/>
            <person name="Westerberg I."/>
            <person name="Brannstrom I.O."/>
            <person name="Guillou S."/>
            <person name="Cros-Aarteil S."/>
            <person name="Calhoun S."/>
            <person name="Haridas S."/>
            <person name="Kuo A."/>
            <person name="Mondo S."/>
            <person name="Pangilinan J."/>
            <person name="Riley R."/>
            <person name="Labutti K."/>
            <person name="Andreopoulos B."/>
            <person name="Lipzen A."/>
            <person name="Chen C."/>
            <person name="Yanf M."/>
            <person name="Daum C."/>
            <person name="Ng V."/>
            <person name="Clum A."/>
            <person name="Steindorff A."/>
            <person name="Ohm R."/>
            <person name="Martin F."/>
            <person name="Silar P."/>
            <person name="Natvig D."/>
            <person name="Lalanne C."/>
            <person name="Gautier V."/>
            <person name="Ament-Velasquez S.L."/>
            <person name="Kruys A."/>
            <person name="Hutchinson M.I."/>
            <person name="Powell A.J."/>
            <person name="Barry K."/>
            <person name="Miller A.N."/>
            <person name="Grigoriev I.V."/>
            <person name="Debuchy R."/>
            <person name="Gladieux P."/>
            <person name="Thoren M.H."/>
            <person name="Johannesson H."/>
        </authorList>
    </citation>
    <scope>NUCLEOTIDE SEQUENCE</scope>
    <source>
        <strain evidence="7">PSN4</strain>
    </source>
</reference>
<accession>A0AAJ0BDQ4</accession>
<name>A0AAJ0BDQ4_9PEZI</name>
<protein>
    <recommendedName>
        <fullName evidence="6">RING-type domain-containing protein</fullName>
    </recommendedName>
</protein>
<evidence type="ECO:0000256" key="4">
    <source>
        <dbReference type="PROSITE-ProRule" id="PRU00175"/>
    </source>
</evidence>
<dbReference type="SUPFAM" id="SSF57850">
    <property type="entry name" value="RING/U-box"/>
    <property type="match status" value="1"/>
</dbReference>
<feature type="domain" description="RING-type" evidence="6">
    <location>
        <begin position="125"/>
        <end position="166"/>
    </location>
</feature>